<dbReference type="AlphaFoldDB" id="A0A8J3N1N7"/>
<accession>A0A8J3N1N7</accession>
<keyword evidence="2" id="KW-0812">Transmembrane</keyword>
<protein>
    <submittedName>
        <fullName evidence="3">Uncharacterized protein</fullName>
    </submittedName>
</protein>
<feature type="compositionally biased region" description="Basic and acidic residues" evidence="1">
    <location>
        <begin position="13"/>
        <end position="32"/>
    </location>
</feature>
<keyword evidence="2" id="KW-0472">Membrane</keyword>
<keyword evidence="4" id="KW-1185">Reference proteome</keyword>
<evidence type="ECO:0000256" key="2">
    <source>
        <dbReference type="SAM" id="Phobius"/>
    </source>
</evidence>
<comment type="caution">
    <text evidence="3">The sequence shown here is derived from an EMBL/GenBank/DDBJ whole genome shotgun (WGS) entry which is preliminary data.</text>
</comment>
<evidence type="ECO:0000313" key="3">
    <source>
        <dbReference type="EMBL" id="GHO92395.1"/>
    </source>
</evidence>
<evidence type="ECO:0000313" key="4">
    <source>
        <dbReference type="Proteomes" id="UP000597444"/>
    </source>
</evidence>
<evidence type="ECO:0000256" key="1">
    <source>
        <dbReference type="SAM" id="MobiDB-lite"/>
    </source>
</evidence>
<organism evidence="3 4">
    <name type="scientific">Reticulibacter mediterranei</name>
    <dbReference type="NCBI Taxonomy" id="2778369"/>
    <lineage>
        <taxon>Bacteria</taxon>
        <taxon>Bacillati</taxon>
        <taxon>Chloroflexota</taxon>
        <taxon>Ktedonobacteria</taxon>
        <taxon>Ktedonobacterales</taxon>
        <taxon>Reticulibacteraceae</taxon>
        <taxon>Reticulibacter</taxon>
    </lineage>
</organism>
<reference evidence="3" key="1">
    <citation type="submission" date="2020-10" db="EMBL/GenBank/DDBJ databases">
        <title>Taxonomic study of unclassified bacteria belonging to the class Ktedonobacteria.</title>
        <authorList>
            <person name="Yabe S."/>
            <person name="Wang C.M."/>
            <person name="Zheng Y."/>
            <person name="Sakai Y."/>
            <person name="Cavaletti L."/>
            <person name="Monciardini P."/>
            <person name="Donadio S."/>
        </authorList>
    </citation>
    <scope>NUCLEOTIDE SEQUENCE</scope>
    <source>
        <strain evidence="3">ID150040</strain>
    </source>
</reference>
<feature type="region of interest" description="Disordered" evidence="1">
    <location>
        <begin position="128"/>
        <end position="150"/>
    </location>
</feature>
<gene>
    <name evidence="3" type="ORF">KSF_024430</name>
</gene>
<proteinExistence type="predicted"/>
<keyword evidence="2" id="KW-1133">Transmembrane helix</keyword>
<feature type="region of interest" description="Disordered" evidence="1">
    <location>
        <begin position="1"/>
        <end position="57"/>
    </location>
</feature>
<dbReference type="Proteomes" id="UP000597444">
    <property type="component" value="Unassembled WGS sequence"/>
</dbReference>
<dbReference type="EMBL" id="BNJK01000001">
    <property type="protein sequence ID" value="GHO92395.1"/>
    <property type="molecule type" value="Genomic_DNA"/>
</dbReference>
<feature type="transmembrane region" description="Helical" evidence="2">
    <location>
        <begin position="62"/>
        <end position="85"/>
    </location>
</feature>
<name>A0A8J3N1N7_9CHLR</name>
<feature type="compositionally biased region" description="Basic and acidic residues" evidence="1">
    <location>
        <begin position="128"/>
        <end position="141"/>
    </location>
</feature>
<feature type="transmembrane region" description="Helical" evidence="2">
    <location>
        <begin position="91"/>
        <end position="110"/>
    </location>
</feature>
<sequence>MVSTPPDSFPDEQDSHEPEQETSQEHPDERPTAETQGEEQPSSETALPPEAQGETNGGPLGCCLGTIAGLFLTVLLTTGIPLLIYQHALPGGIAFPLSLVGALICGILGWRIGKRVYREYELSPRQKQKLEAWEKRKERQKAAQGSRKRK</sequence>
<feature type="compositionally biased region" description="Polar residues" evidence="1">
    <location>
        <begin position="33"/>
        <end position="45"/>
    </location>
</feature>